<proteinExistence type="predicted"/>
<accession>A0ABV1GY29</accession>
<dbReference type="RefSeq" id="WP_349094145.1">
    <property type="nucleotide sequence ID" value="NZ_JBBMFL010000007.1"/>
</dbReference>
<organism evidence="1 2">
    <name type="scientific">Alistipes intestinihominis</name>
    <dbReference type="NCBI Taxonomy" id="3133172"/>
    <lineage>
        <taxon>Bacteria</taxon>
        <taxon>Pseudomonadati</taxon>
        <taxon>Bacteroidota</taxon>
        <taxon>Bacteroidia</taxon>
        <taxon>Bacteroidales</taxon>
        <taxon>Rikenellaceae</taxon>
        <taxon>Alistipes</taxon>
    </lineage>
</organism>
<dbReference type="Proteomes" id="UP001460202">
    <property type="component" value="Unassembled WGS sequence"/>
</dbReference>
<dbReference type="Gene3D" id="2.60.120.260">
    <property type="entry name" value="Galactose-binding domain-like"/>
    <property type="match status" value="1"/>
</dbReference>
<keyword evidence="2" id="KW-1185">Reference proteome</keyword>
<evidence type="ECO:0000313" key="2">
    <source>
        <dbReference type="Proteomes" id="UP001460202"/>
    </source>
</evidence>
<reference evidence="1 2" key="1">
    <citation type="submission" date="2024-03" db="EMBL/GenBank/DDBJ databases">
        <title>Human intestinal bacterial collection.</title>
        <authorList>
            <person name="Pauvert C."/>
            <person name="Hitch T.C.A."/>
            <person name="Clavel T."/>
        </authorList>
    </citation>
    <scope>NUCLEOTIDE SEQUENCE [LARGE SCALE GENOMIC DNA]</scope>
    <source>
        <strain evidence="1 2">CLA-KB-H122</strain>
    </source>
</reference>
<sequence>MHKIILPLISCILFACSPHGGENLLADGGFEESAKMWDIGKSELTSEAHAGKFACALYVETPRYIPVWSDICIQKIKVMPGKEYRLSAFARMSLPPLTNGVYIGMRRPDGSVLKDRLFLLFGRDWTRMALDFDSGEEQELIVFCGVWTDRNSTYFVDDFSLNMIK</sequence>
<evidence type="ECO:0000313" key="1">
    <source>
        <dbReference type="EMBL" id="MEQ2544853.1"/>
    </source>
</evidence>
<dbReference type="PROSITE" id="PS51257">
    <property type="entry name" value="PROKAR_LIPOPROTEIN"/>
    <property type="match status" value="1"/>
</dbReference>
<comment type="caution">
    <text evidence="1">The sequence shown here is derived from an EMBL/GenBank/DDBJ whole genome shotgun (WGS) entry which is preliminary data.</text>
</comment>
<dbReference type="EMBL" id="JBBMFL010000007">
    <property type="protein sequence ID" value="MEQ2544853.1"/>
    <property type="molecule type" value="Genomic_DNA"/>
</dbReference>
<name>A0ABV1GY29_9BACT</name>
<protein>
    <submittedName>
        <fullName evidence="1">Carbohydrate-binding protein</fullName>
    </submittedName>
</protein>
<gene>
    <name evidence="1" type="ORF">WMO46_07830</name>
</gene>